<organism evidence="3">
    <name type="scientific">Amphimedon queenslandica</name>
    <name type="common">Sponge</name>
    <dbReference type="NCBI Taxonomy" id="400682"/>
    <lineage>
        <taxon>Eukaryota</taxon>
        <taxon>Metazoa</taxon>
        <taxon>Porifera</taxon>
        <taxon>Demospongiae</taxon>
        <taxon>Heteroscleromorpha</taxon>
        <taxon>Haplosclerida</taxon>
        <taxon>Niphatidae</taxon>
        <taxon>Amphimedon</taxon>
    </lineage>
</organism>
<feature type="domain" description="Integrase catalytic" evidence="2">
    <location>
        <begin position="84"/>
        <end position="197"/>
    </location>
</feature>
<dbReference type="InterPro" id="IPR012337">
    <property type="entry name" value="RNaseH-like_sf"/>
</dbReference>
<dbReference type="EnsemblMetazoa" id="Aqu2.1.31719_001">
    <property type="protein sequence ID" value="Aqu2.1.31719_001"/>
    <property type="gene ID" value="Aqu2.1.31719"/>
</dbReference>
<dbReference type="GO" id="GO:0015074">
    <property type="term" value="P:DNA integration"/>
    <property type="evidence" value="ECO:0007669"/>
    <property type="project" value="InterPro"/>
</dbReference>
<dbReference type="PROSITE" id="PS51257">
    <property type="entry name" value="PROKAR_LIPOPROTEIN"/>
    <property type="match status" value="1"/>
</dbReference>
<evidence type="ECO:0000313" key="3">
    <source>
        <dbReference type="EnsemblMetazoa" id="Aqu2.1.31719_001"/>
    </source>
</evidence>
<evidence type="ECO:0000259" key="2">
    <source>
        <dbReference type="PROSITE" id="PS50994"/>
    </source>
</evidence>
<sequence length="335" mass="37351">MRQSILQMYYGGVKYSGHCASNAGGGLGCTQASGRVCPDCAVVSGGGRKQIPPLQPIPVQRPFQILGVDIMEQPTTKSGNQYDQKAIRIARLLPEEILPMFGVPKYLLSDMTNLLANVMKDVCELLWIEKTNTTAYHPQCNGMVEQFKRTLKAILRKHAAKCGPQWDLYLPGVLWAYRITRHEATKEKPTFLMFGVDLRSPTEVALVPMETVTGCDVVDCKDELILSLSSARDLAVRSINTVNNENKKRYDQKVVVKELKVGDWVLVRFAHEESGKQRKLSKPWSGPYRIIQMTKSDIVVPIDFPESGYIQVHSSRESPCPSEWPVGSTGVKGID</sequence>
<name>A0A1X7UW15_AMPQE</name>
<evidence type="ECO:0000256" key="1">
    <source>
        <dbReference type="SAM" id="MobiDB-lite"/>
    </source>
</evidence>
<dbReference type="PANTHER" id="PTHR37984:SF15">
    <property type="entry name" value="INTEGRASE CATALYTIC DOMAIN-CONTAINING PROTEIN"/>
    <property type="match status" value="1"/>
</dbReference>
<dbReference type="InterPro" id="IPR050951">
    <property type="entry name" value="Retrovirus_Pol_polyprotein"/>
</dbReference>
<dbReference type="InParanoid" id="A0A1X7UW15"/>
<proteinExistence type="predicted"/>
<feature type="region of interest" description="Disordered" evidence="1">
    <location>
        <begin position="316"/>
        <end position="335"/>
    </location>
</feature>
<protein>
    <recommendedName>
        <fullName evidence="2">Integrase catalytic domain-containing protein</fullName>
    </recommendedName>
</protein>
<reference evidence="3" key="1">
    <citation type="submission" date="2017-05" db="UniProtKB">
        <authorList>
            <consortium name="EnsemblMetazoa"/>
        </authorList>
    </citation>
    <scope>IDENTIFICATION</scope>
</reference>
<accession>A0A1X7UW15</accession>
<dbReference type="eggNOG" id="ENOG502S05A">
    <property type="taxonomic scope" value="Eukaryota"/>
</dbReference>
<dbReference type="PROSITE" id="PS50994">
    <property type="entry name" value="INTEGRASE"/>
    <property type="match status" value="1"/>
</dbReference>
<dbReference type="InterPro" id="IPR001584">
    <property type="entry name" value="Integrase_cat-core"/>
</dbReference>
<dbReference type="AlphaFoldDB" id="A0A1X7UW15"/>
<dbReference type="SUPFAM" id="SSF53098">
    <property type="entry name" value="Ribonuclease H-like"/>
    <property type="match status" value="1"/>
</dbReference>
<dbReference type="PANTHER" id="PTHR37984">
    <property type="entry name" value="PROTEIN CBG26694"/>
    <property type="match status" value="1"/>
</dbReference>
<dbReference type="InterPro" id="IPR036397">
    <property type="entry name" value="RNaseH_sf"/>
</dbReference>
<dbReference type="GO" id="GO:0003676">
    <property type="term" value="F:nucleic acid binding"/>
    <property type="evidence" value="ECO:0007669"/>
    <property type="project" value="InterPro"/>
</dbReference>
<dbReference type="Gene3D" id="3.30.420.10">
    <property type="entry name" value="Ribonuclease H-like superfamily/Ribonuclease H"/>
    <property type="match status" value="1"/>
</dbReference>